<accession>A0A2S5REN2</accession>
<feature type="domain" description="Tc1-like transposase DDE" evidence="1">
    <location>
        <begin position="1"/>
        <end position="38"/>
    </location>
</feature>
<sequence>MDNAAFHQGKAMQKMIKDSGHNLLYLPLYFPDLNLIEK</sequence>
<dbReference type="GO" id="GO:0003676">
    <property type="term" value="F:nucleic acid binding"/>
    <property type="evidence" value="ECO:0007669"/>
    <property type="project" value="InterPro"/>
</dbReference>
<dbReference type="Pfam" id="PF13358">
    <property type="entry name" value="DDE_3"/>
    <property type="match status" value="1"/>
</dbReference>
<dbReference type="InterPro" id="IPR038717">
    <property type="entry name" value="Tc1-like_DDE_dom"/>
</dbReference>
<organism evidence="2 3">
    <name type="scientific">Holospora curviuscula</name>
    <dbReference type="NCBI Taxonomy" id="1082868"/>
    <lineage>
        <taxon>Bacteria</taxon>
        <taxon>Pseudomonadati</taxon>
        <taxon>Pseudomonadota</taxon>
        <taxon>Alphaproteobacteria</taxon>
        <taxon>Holosporales</taxon>
        <taxon>Holosporaceae</taxon>
        <taxon>Holospora</taxon>
    </lineage>
</organism>
<reference evidence="2 3" key="1">
    <citation type="submission" date="2017-11" db="EMBL/GenBank/DDBJ databases">
        <title>Comparative genomic analysis of Holospora spp., intranuclear symbionts of paramecia.</title>
        <authorList>
            <person name="Garushyants S.K."/>
            <person name="Beliavskaya A."/>
            <person name="Malko D.B."/>
            <person name="Logacheva M.D."/>
            <person name="Rautian M.S."/>
            <person name="Gelfand M.S."/>
        </authorList>
    </citation>
    <scope>NUCLEOTIDE SEQUENCE [LARGE SCALE GENOMIC DNA]</scope>
    <source>
        <strain evidence="3">02AZ16</strain>
    </source>
</reference>
<dbReference type="Gene3D" id="3.30.420.10">
    <property type="entry name" value="Ribonuclease H-like superfamily/Ribonuclease H"/>
    <property type="match status" value="1"/>
</dbReference>
<protein>
    <recommendedName>
        <fullName evidence="1">Tc1-like transposase DDE domain-containing protein</fullName>
    </recommendedName>
</protein>
<evidence type="ECO:0000313" key="2">
    <source>
        <dbReference type="EMBL" id="PPE05595.1"/>
    </source>
</evidence>
<proteinExistence type="predicted"/>
<keyword evidence="3" id="KW-1185">Reference proteome</keyword>
<evidence type="ECO:0000259" key="1">
    <source>
        <dbReference type="Pfam" id="PF13358"/>
    </source>
</evidence>
<dbReference type="Proteomes" id="UP000239425">
    <property type="component" value="Unassembled WGS sequence"/>
</dbReference>
<dbReference type="InterPro" id="IPR036397">
    <property type="entry name" value="RNaseH_sf"/>
</dbReference>
<dbReference type="OrthoDB" id="565387at2"/>
<dbReference type="EMBL" id="PHHC01000064">
    <property type="protein sequence ID" value="PPE05595.1"/>
    <property type="molecule type" value="Genomic_DNA"/>
</dbReference>
<evidence type="ECO:0000313" key="3">
    <source>
        <dbReference type="Proteomes" id="UP000239425"/>
    </source>
</evidence>
<dbReference type="AlphaFoldDB" id="A0A2S5REN2"/>
<comment type="caution">
    <text evidence="2">The sequence shown here is derived from an EMBL/GenBank/DDBJ whole genome shotgun (WGS) entry which is preliminary data.</text>
</comment>
<name>A0A2S5REN2_9PROT</name>
<dbReference type="RefSeq" id="WP_104206381.1">
    <property type="nucleotide sequence ID" value="NZ_PHHC01000064.1"/>
</dbReference>
<gene>
    <name evidence="2" type="ORF">HCUR_00243</name>
</gene>